<keyword evidence="3" id="KW-1185">Reference proteome</keyword>
<evidence type="ECO:0000313" key="3">
    <source>
        <dbReference type="Proteomes" id="UP000242188"/>
    </source>
</evidence>
<comment type="caution">
    <text evidence="2">The sequence shown here is derived from an EMBL/GenBank/DDBJ whole genome shotgun (WGS) entry which is preliminary data.</text>
</comment>
<organism evidence="2 3">
    <name type="scientific">Mizuhopecten yessoensis</name>
    <name type="common">Japanese scallop</name>
    <name type="synonym">Patinopecten yessoensis</name>
    <dbReference type="NCBI Taxonomy" id="6573"/>
    <lineage>
        <taxon>Eukaryota</taxon>
        <taxon>Metazoa</taxon>
        <taxon>Spiralia</taxon>
        <taxon>Lophotrochozoa</taxon>
        <taxon>Mollusca</taxon>
        <taxon>Bivalvia</taxon>
        <taxon>Autobranchia</taxon>
        <taxon>Pteriomorphia</taxon>
        <taxon>Pectinida</taxon>
        <taxon>Pectinoidea</taxon>
        <taxon>Pectinidae</taxon>
        <taxon>Mizuhopecten</taxon>
    </lineage>
</organism>
<feature type="transmembrane region" description="Helical" evidence="1">
    <location>
        <begin position="75"/>
        <end position="96"/>
    </location>
</feature>
<protein>
    <submittedName>
        <fullName evidence="2">Transmembrane protein 101</fullName>
    </submittedName>
</protein>
<dbReference type="PANTHER" id="PTHR31034">
    <property type="entry name" value="TRANSMEMBRANE PROTEIN 101"/>
    <property type="match status" value="1"/>
</dbReference>
<feature type="transmembrane region" description="Helical" evidence="1">
    <location>
        <begin position="257"/>
        <end position="277"/>
    </location>
</feature>
<dbReference type="OrthoDB" id="6082754at2759"/>
<keyword evidence="1 2" id="KW-0812">Transmembrane</keyword>
<feature type="transmembrane region" description="Helical" evidence="1">
    <location>
        <begin position="103"/>
        <end position="119"/>
    </location>
</feature>
<name>A0A210QPJ2_MIZYE</name>
<keyword evidence="1" id="KW-0472">Membrane</keyword>
<feature type="transmembrane region" description="Helical" evidence="1">
    <location>
        <begin position="200"/>
        <end position="220"/>
    </location>
</feature>
<proteinExistence type="predicted"/>
<dbReference type="STRING" id="6573.A0A210QPJ2"/>
<reference evidence="2 3" key="1">
    <citation type="journal article" date="2017" name="Nat. Ecol. Evol.">
        <title>Scallop genome provides insights into evolution of bilaterian karyotype and development.</title>
        <authorList>
            <person name="Wang S."/>
            <person name="Zhang J."/>
            <person name="Jiao W."/>
            <person name="Li J."/>
            <person name="Xun X."/>
            <person name="Sun Y."/>
            <person name="Guo X."/>
            <person name="Huan P."/>
            <person name="Dong B."/>
            <person name="Zhang L."/>
            <person name="Hu X."/>
            <person name="Sun X."/>
            <person name="Wang J."/>
            <person name="Zhao C."/>
            <person name="Wang Y."/>
            <person name="Wang D."/>
            <person name="Huang X."/>
            <person name="Wang R."/>
            <person name="Lv J."/>
            <person name="Li Y."/>
            <person name="Zhang Z."/>
            <person name="Liu B."/>
            <person name="Lu W."/>
            <person name="Hui Y."/>
            <person name="Liang J."/>
            <person name="Zhou Z."/>
            <person name="Hou R."/>
            <person name="Li X."/>
            <person name="Liu Y."/>
            <person name="Li H."/>
            <person name="Ning X."/>
            <person name="Lin Y."/>
            <person name="Zhao L."/>
            <person name="Xing Q."/>
            <person name="Dou J."/>
            <person name="Li Y."/>
            <person name="Mao J."/>
            <person name="Guo H."/>
            <person name="Dou H."/>
            <person name="Li T."/>
            <person name="Mu C."/>
            <person name="Jiang W."/>
            <person name="Fu Q."/>
            <person name="Fu X."/>
            <person name="Miao Y."/>
            <person name="Liu J."/>
            <person name="Yu Q."/>
            <person name="Li R."/>
            <person name="Liao H."/>
            <person name="Li X."/>
            <person name="Kong Y."/>
            <person name="Jiang Z."/>
            <person name="Chourrout D."/>
            <person name="Li R."/>
            <person name="Bao Z."/>
        </authorList>
    </citation>
    <scope>NUCLEOTIDE SEQUENCE [LARGE SCALE GENOMIC DNA]</scope>
    <source>
        <strain evidence="2 3">PY_sf001</strain>
    </source>
</reference>
<accession>A0A210QPJ2</accession>
<feature type="transmembrane region" description="Helical" evidence="1">
    <location>
        <begin position="42"/>
        <end position="63"/>
    </location>
</feature>
<feature type="transmembrane region" description="Helical" evidence="1">
    <location>
        <begin position="227"/>
        <end position="245"/>
    </location>
</feature>
<feature type="transmembrane region" description="Helical" evidence="1">
    <location>
        <begin position="163"/>
        <end position="180"/>
    </location>
</feature>
<evidence type="ECO:0000313" key="2">
    <source>
        <dbReference type="EMBL" id="OWF50652.1"/>
    </source>
</evidence>
<dbReference type="Proteomes" id="UP000242188">
    <property type="component" value="Unassembled WGS sequence"/>
</dbReference>
<sequence length="286" mass="32920">MLVVDTSYKIFRQLVQKFHTDEFLTLGIPISSRKMATSWLNAAPEFLLARFPFINALSLLMLLGERAQQETHPPIHPNVIYANVAVFLTCGFLLSGKVMRKELSLVCAGQMLFFAYNMYTNTYLHYSQWQRMRMSIRHLGCSGMFILYSHLQDKSGSSQLRRLGEIIVGLYLIGITYILNNSAEDKRAFLSHIVGGDWSRYFYTLILACAALSFFSGYFLRDMSVSMIILLTLSTLFVDCDFTFWTNRRGMHLWNQIRIVLDDICLILGFTMLTVGFDNRVKTKND</sequence>
<keyword evidence="1" id="KW-1133">Transmembrane helix</keyword>
<gene>
    <name evidence="2" type="ORF">KP79_PYT18235</name>
</gene>
<dbReference type="AlphaFoldDB" id="A0A210QPJ2"/>
<dbReference type="EMBL" id="NEDP02002502">
    <property type="protein sequence ID" value="OWF50652.1"/>
    <property type="molecule type" value="Genomic_DNA"/>
</dbReference>
<dbReference type="GO" id="GO:0043123">
    <property type="term" value="P:positive regulation of canonical NF-kappaB signal transduction"/>
    <property type="evidence" value="ECO:0007669"/>
    <property type="project" value="TreeGrafter"/>
</dbReference>
<dbReference type="PANTHER" id="PTHR31034:SF2">
    <property type="entry name" value="TRANSMEMBRANE PROTEIN 101"/>
    <property type="match status" value="1"/>
</dbReference>
<dbReference type="InterPro" id="IPR029371">
    <property type="entry name" value="TMEM101"/>
</dbReference>
<dbReference type="Pfam" id="PF15111">
    <property type="entry name" value="TMEM101"/>
    <property type="match status" value="1"/>
</dbReference>
<evidence type="ECO:0000256" key="1">
    <source>
        <dbReference type="SAM" id="Phobius"/>
    </source>
</evidence>